<keyword evidence="3" id="KW-1185">Reference proteome</keyword>
<gene>
    <name evidence="2" type="ORF">M407DRAFT_203367</name>
</gene>
<dbReference type="Proteomes" id="UP000054248">
    <property type="component" value="Unassembled WGS sequence"/>
</dbReference>
<name>A0A0C3LXD6_9AGAM</name>
<organism evidence="2 3">
    <name type="scientific">Tulasnella calospora MUT 4182</name>
    <dbReference type="NCBI Taxonomy" id="1051891"/>
    <lineage>
        <taxon>Eukaryota</taxon>
        <taxon>Fungi</taxon>
        <taxon>Dikarya</taxon>
        <taxon>Basidiomycota</taxon>
        <taxon>Agaricomycotina</taxon>
        <taxon>Agaricomycetes</taxon>
        <taxon>Cantharellales</taxon>
        <taxon>Tulasnellaceae</taxon>
        <taxon>Tulasnella</taxon>
    </lineage>
</organism>
<feature type="compositionally biased region" description="Polar residues" evidence="1">
    <location>
        <begin position="50"/>
        <end position="63"/>
    </location>
</feature>
<reference evidence="2 3" key="1">
    <citation type="submission" date="2014-04" db="EMBL/GenBank/DDBJ databases">
        <authorList>
            <consortium name="DOE Joint Genome Institute"/>
            <person name="Kuo A."/>
            <person name="Girlanda M."/>
            <person name="Perotto S."/>
            <person name="Kohler A."/>
            <person name="Nagy L.G."/>
            <person name="Floudas D."/>
            <person name="Copeland A."/>
            <person name="Barry K.W."/>
            <person name="Cichocki N."/>
            <person name="Veneault-Fourrey C."/>
            <person name="LaButti K."/>
            <person name="Lindquist E.A."/>
            <person name="Lipzen A."/>
            <person name="Lundell T."/>
            <person name="Morin E."/>
            <person name="Murat C."/>
            <person name="Sun H."/>
            <person name="Tunlid A."/>
            <person name="Henrissat B."/>
            <person name="Grigoriev I.V."/>
            <person name="Hibbett D.S."/>
            <person name="Martin F."/>
            <person name="Nordberg H.P."/>
            <person name="Cantor M.N."/>
            <person name="Hua S.X."/>
        </authorList>
    </citation>
    <scope>NUCLEOTIDE SEQUENCE [LARGE SCALE GENOMIC DNA]</scope>
    <source>
        <strain evidence="2 3">MUT 4182</strain>
    </source>
</reference>
<feature type="compositionally biased region" description="Polar residues" evidence="1">
    <location>
        <begin position="1"/>
        <end position="20"/>
    </location>
</feature>
<evidence type="ECO:0000256" key="1">
    <source>
        <dbReference type="SAM" id="MobiDB-lite"/>
    </source>
</evidence>
<feature type="compositionally biased region" description="Basic residues" evidence="1">
    <location>
        <begin position="21"/>
        <end position="30"/>
    </location>
</feature>
<protein>
    <submittedName>
        <fullName evidence="2">Uncharacterized protein</fullName>
    </submittedName>
</protein>
<reference evidence="3" key="2">
    <citation type="submission" date="2015-01" db="EMBL/GenBank/DDBJ databases">
        <title>Evolutionary Origins and Diversification of the Mycorrhizal Mutualists.</title>
        <authorList>
            <consortium name="DOE Joint Genome Institute"/>
            <consortium name="Mycorrhizal Genomics Consortium"/>
            <person name="Kohler A."/>
            <person name="Kuo A."/>
            <person name="Nagy L.G."/>
            <person name="Floudas D."/>
            <person name="Copeland A."/>
            <person name="Barry K.W."/>
            <person name="Cichocki N."/>
            <person name="Veneault-Fourrey C."/>
            <person name="LaButti K."/>
            <person name="Lindquist E.A."/>
            <person name="Lipzen A."/>
            <person name="Lundell T."/>
            <person name="Morin E."/>
            <person name="Murat C."/>
            <person name="Riley R."/>
            <person name="Ohm R."/>
            <person name="Sun H."/>
            <person name="Tunlid A."/>
            <person name="Henrissat B."/>
            <person name="Grigoriev I.V."/>
            <person name="Hibbett D.S."/>
            <person name="Martin F."/>
        </authorList>
    </citation>
    <scope>NUCLEOTIDE SEQUENCE [LARGE SCALE GENOMIC DNA]</scope>
    <source>
        <strain evidence="3">MUT 4182</strain>
    </source>
</reference>
<dbReference type="EMBL" id="KN823029">
    <property type="protein sequence ID" value="KIO26112.1"/>
    <property type="molecule type" value="Genomic_DNA"/>
</dbReference>
<proteinExistence type="predicted"/>
<dbReference type="HOGENOM" id="CLU_2887509_0_0_1"/>
<accession>A0A0C3LXD6</accession>
<evidence type="ECO:0000313" key="2">
    <source>
        <dbReference type="EMBL" id="KIO26112.1"/>
    </source>
</evidence>
<sequence>MLSQIQGGCPMQSQRCSQKSSRTRKPKHKAGPGGMFAGNVGLRVSKQEQTHAPPQSNGRRPNV</sequence>
<dbReference type="AlphaFoldDB" id="A0A0C3LXD6"/>
<feature type="region of interest" description="Disordered" evidence="1">
    <location>
        <begin position="1"/>
        <end position="63"/>
    </location>
</feature>
<evidence type="ECO:0000313" key="3">
    <source>
        <dbReference type="Proteomes" id="UP000054248"/>
    </source>
</evidence>